<evidence type="ECO:0000256" key="2">
    <source>
        <dbReference type="ARBA" id="ARBA00022840"/>
    </source>
</evidence>
<keyword evidence="2" id="KW-0067">ATP-binding</keyword>
<keyword evidence="1" id="KW-0547">Nucleotide-binding</keyword>
<keyword evidence="3" id="KW-1133">Transmembrane helix</keyword>
<keyword evidence="3" id="KW-0472">Membrane</keyword>
<dbReference type="Proteomes" id="UP001177003">
    <property type="component" value="Chromosome 2"/>
</dbReference>
<dbReference type="GO" id="GO:0007166">
    <property type="term" value="P:cell surface receptor signaling pathway"/>
    <property type="evidence" value="ECO:0007669"/>
    <property type="project" value="InterPro"/>
</dbReference>
<dbReference type="EMBL" id="OX465078">
    <property type="protein sequence ID" value="CAI9271800.1"/>
    <property type="molecule type" value="Genomic_DNA"/>
</dbReference>
<dbReference type="PANTHER" id="PTHR27005:SF515">
    <property type="entry name" value="WALL-ASSOCIATED RECEPTOR KINASE-LIKE 10-RELATED"/>
    <property type="match status" value="1"/>
</dbReference>
<reference evidence="4" key="1">
    <citation type="submission" date="2023-04" db="EMBL/GenBank/DDBJ databases">
        <authorList>
            <person name="Vijverberg K."/>
            <person name="Xiong W."/>
            <person name="Schranz E."/>
        </authorList>
    </citation>
    <scope>NUCLEOTIDE SEQUENCE</scope>
</reference>
<sequence length="109" mass="12151">MQPRNVIKCESCRGAFHSGPSISIGVAFLLAISYASYKVINEAIARRRRMRYFKRNGGRLLEQQEKSDPSSIGKTMLFSLRELEKATDCFSEKRILGVGGQGTVYNDGS</sequence>
<dbReference type="AlphaFoldDB" id="A0AA35YAX5"/>
<name>A0AA35YAX5_LACSI</name>
<evidence type="ECO:0000313" key="5">
    <source>
        <dbReference type="Proteomes" id="UP001177003"/>
    </source>
</evidence>
<dbReference type="GO" id="GO:0005524">
    <property type="term" value="F:ATP binding"/>
    <property type="evidence" value="ECO:0007669"/>
    <property type="project" value="UniProtKB-KW"/>
</dbReference>
<gene>
    <name evidence="4" type="ORF">LSALG_LOCUS12058</name>
</gene>
<evidence type="ECO:0000256" key="1">
    <source>
        <dbReference type="ARBA" id="ARBA00022741"/>
    </source>
</evidence>
<feature type="transmembrane region" description="Helical" evidence="3">
    <location>
        <begin position="20"/>
        <end position="40"/>
    </location>
</feature>
<keyword evidence="5" id="KW-1185">Reference proteome</keyword>
<dbReference type="Gene3D" id="3.30.200.20">
    <property type="entry name" value="Phosphorylase Kinase, domain 1"/>
    <property type="match status" value="1"/>
</dbReference>
<dbReference type="InterPro" id="IPR045274">
    <property type="entry name" value="WAK-like"/>
</dbReference>
<dbReference type="GO" id="GO:0005886">
    <property type="term" value="C:plasma membrane"/>
    <property type="evidence" value="ECO:0007669"/>
    <property type="project" value="TreeGrafter"/>
</dbReference>
<proteinExistence type="predicted"/>
<dbReference type="GO" id="GO:0004674">
    <property type="term" value="F:protein serine/threonine kinase activity"/>
    <property type="evidence" value="ECO:0007669"/>
    <property type="project" value="TreeGrafter"/>
</dbReference>
<protein>
    <submittedName>
        <fullName evidence="4">Uncharacterized protein</fullName>
    </submittedName>
</protein>
<accession>A0AA35YAX5</accession>
<evidence type="ECO:0000256" key="3">
    <source>
        <dbReference type="SAM" id="Phobius"/>
    </source>
</evidence>
<organism evidence="4 5">
    <name type="scientific">Lactuca saligna</name>
    <name type="common">Willowleaf lettuce</name>
    <dbReference type="NCBI Taxonomy" id="75948"/>
    <lineage>
        <taxon>Eukaryota</taxon>
        <taxon>Viridiplantae</taxon>
        <taxon>Streptophyta</taxon>
        <taxon>Embryophyta</taxon>
        <taxon>Tracheophyta</taxon>
        <taxon>Spermatophyta</taxon>
        <taxon>Magnoliopsida</taxon>
        <taxon>eudicotyledons</taxon>
        <taxon>Gunneridae</taxon>
        <taxon>Pentapetalae</taxon>
        <taxon>asterids</taxon>
        <taxon>campanulids</taxon>
        <taxon>Asterales</taxon>
        <taxon>Asteraceae</taxon>
        <taxon>Cichorioideae</taxon>
        <taxon>Cichorieae</taxon>
        <taxon>Lactucinae</taxon>
        <taxon>Lactuca</taxon>
    </lineage>
</organism>
<keyword evidence="3" id="KW-0812">Transmembrane</keyword>
<dbReference type="PANTHER" id="PTHR27005">
    <property type="entry name" value="WALL-ASSOCIATED RECEPTOR KINASE-LIKE 21"/>
    <property type="match status" value="1"/>
</dbReference>
<evidence type="ECO:0000313" key="4">
    <source>
        <dbReference type="EMBL" id="CAI9271800.1"/>
    </source>
</evidence>